<comment type="caution">
    <text evidence="1">The sequence shown here is derived from an EMBL/GenBank/DDBJ whole genome shotgun (WGS) entry which is preliminary data.</text>
</comment>
<keyword evidence="2" id="KW-1185">Reference proteome</keyword>
<dbReference type="AlphaFoldDB" id="A0A5C5Y3U7"/>
<evidence type="ECO:0000313" key="2">
    <source>
        <dbReference type="Proteomes" id="UP000317238"/>
    </source>
</evidence>
<protein>
    <submittedName>
        <fullName evidence="1">Uncharacterized protein</fullName>
    </submittedName>
</protein>
<accession>A0A5C5Y3U7</accession>
<dbReference type="EMBL" id="SJPL01000001">
    <property type="protein sequence ID" value="TWT69351.1"/>
    <property type="molecule type" value="Genomic_DNA"/>
</dbReference>
<proteinExistence type="predicted"/>
<reference evidence="1 2" key="1">
    <citation type="submission" date="2019-02" db="EMBL/GenBank/DDBJ databases">
        <title>Deep-cultivation of Planctomycetes and their phenomic and genomic characterization uncovers novel biology.</title>
        <authorList>
            <person name="Wiegand S."/>
            <person name="Jogler M."/>
            <person name="Boedeker C."/>
            <person name="Pinto D."/>
            <person name="Vollmers J."/>
            <person name="Rivas-Marin E."/>
            <person name="Kohn T."/>
            <person name="Peeters S.H."/>
            <person name="Heuer A."/>
            <person name="Rast P."/>
            <person name="Oberbeckmann S."/>
            <person name="Bunk B."/>
            <person name="Jeske O."/>
            <person name="Meyerdierks A."/>
            <person name="Storesund J.E."/>
            <person name="Kallscheuer N."/>
            <person name="Luecker S."/>
            <person name="Lage O.M."/>
            <person name="Pohl T."/>
            <person name="Merkel B.J."/>
            <person name="Hornburger P."/>
            <person name="Mueller R.-W."/>
            <person name="Bruemmer F."/>
            <person name="Labrenz M."/>
            <person name="Spormann A.M."/>
            <person name="Op Den Camp H."/>
            <person name="Overmann J."/>
            <person name="Amann R."/>
            <person name="Jetten M.S.M."/>
            <person name="Mascher T."/>
            <person name="Medema M.H."/>
            <person name="Devos D.P."/>
            <person name="Kaster A.-K."/>
            <person name="Ovreas L."/>
            <person name="Rohde M."/>
            <person name="Galperin M.Y."/>
            <person name="Jogler C."/>
        </authorList>
    </citation>
    <scope>NUCLEOTIDE SEQUENCE [LARGE SCALE GENOMIC DNA]</scope>
    <source>
        <strain evidence="1 2">Pan14r</strain>
    </source>
</reference>
<sequence length="90" mass="9723">MDFPVEATPAKQQGNTQAQRIEAVSPISLYLHPIEPKPAPGEPGRFCDQLAAVTVAIYLGKKRGTSAKDEWRDARNLTIPHAADTSEVPG</sequence>
<gene>
    <name evidence="1" type="ORF">Pan14r_16370</name>
</gene>
<evidence type="ECO:0000313" key="1">
    <source>
        <dbReference type="EMBL" id="TWT69351.1"/>
    </source>
</evidence>
<name>A0A5C5Y3U7_9PLAN</name>
<dbReference type="Proteomes" id="UP000317238">
    <property type="component" value="Unassembled WGS sequence"/>
</dbReference>
<organism evidence="1 2">
    <name type="scientific">Crateriforma conspicua</name>
    <dbReference type="NCBI Taxonomy" id="2527996"/>
    <lineage>
        <taxon>Bacteria</taxon>
        <taxon>Pseudomonadati</taxon>
        <taxon>Planctomycetota</taxon>
        <taxon>Planctomycetia</taxon>
        <taxon>Planctomycetales</taxon>
        <taxon>Planctomycetaceae</taxon>
        <taxon>Crateriforma</taxon>
    </lineage>
</organism>